<organism evidence="1 2">
    <name type="scientific">Saccharibacillus alkalitolerans</name>
    <dbReference type="NCBI Taxonomy" id="2705290"/>
    <lineage>
        <taxon>Bacteria</taxon>
        <taxon>Bacillati</taxon>
        <taxon>Bacillota</taxon>
        <taxon>Bacilli</taxon>
        <taxon>Bacillales</taxon>
        <taxon>Paenibacillaceae</taxon>
        <taxon>Saccharibacillus</taxon>
    </lineage>
</organism>
<gene>
    <name evidence="1" type="ORF">GYN08_01840</name>
</gene>
<sequence>MARASIAAEIEGGIAEDELWYSRVWQLRGGRWQIAAGHCSRAAE</sequence>
<evidence type="ECO:0000313" key="1">
    <source>
        <dbReference type="EMBL" id="NGZ74039.1"/>
    </source>
</evidence>
<dbReference type="RefSeq" id="WP_166271943.1">
    <property type="nucleotide sequence ID" value="NZ_JAAFGS010000001.1"/>
</dbReference>
<dbReference type="Gene3D" id="3.10.450.50">
    <property type="match status" value="1"/>
</dbReference>
<dbReference type="SUPFAM" id="SSF54427">
    <property type="entry name" value="NTF2-like"/>
    <property type="match status" value="1"/>
</dbReference>
<comment type="caution">
    <text evidence="1">The sequence shown here is derived from an EMBL/GenBank/DDBJ whole genome shotgun (WGS) entry which is preliminary data.</text>
</comment>
<evidence type="ECO:0000313" key="2">
    <source>
        <dbReference type="Proteomes" id="UP000800303"/>
    </source>
</evidence>
<keyword evidence="2" id="KW-1185">Reference proteome</keyword>
<dbReference type="EMBL" id="JAAFGS010000001">
    <property type="protein sequence ID" value="NGZ74039.1"/>
    <property type="molecule type" value="Genomic_DNA"/>
</dbReference>
<dbReference type="Proteomes" id="UP000800303">
    <property type="component" value="Unassembled WGS sequence"/>
</dbReference>
<proteinExistence type="predicted"/>
<protein>
    <submittedName>
        <fullName evidence="1">Nuclear transport factor 2 family protein</fullName>
    </submittedName>
</protein>
<accession>A0ABX0F344</accession>
<dbReference type="InterPro" id="IPR032710">
    <property type="entry name" value="NTF2-like_dom_sf"/>
</dbReference>
<name>A0ABX0F344_9BACL</name>
<reference evidence="1 2" key="1">
    <citation type="submission" date="2020-01" db="EMBL/GenBank/DDBJ databases">
        <title>Polyphasic characterisation and genomic insights into a novel alkali tolerant bacterium VR-M41.</title>
        <authorList>
            <person name="Vemuluri V.R."/>
        </authorList>
    </citation>
    <scope>NUCLEOTIDE SEQUENCE [LARGE SCALE GENOMIC DNA]</scope>
    <source>
        <strain evidence="1 2">VR-M41</strain>
    </source>
</reference>